<comment type="subunit">
    <text evidence="7">Binds to F-actin.</text>
</comment>
<sequence length="617" mass="68878">MSGRFVRASKYRHIYGQSTKRELFYDNLRVSKNAWDSNIIKVNPKFLSVNWETSGGGSFAVIPLEVRGKLPEQIPLFRGHTASVLDTDWNPFDDHIIASSSDDGKIAIWRIPDDYKVIYEDPEEIKDIAPLKKLSGHSRKVGHIQWHPTAENILASSSADYTVKIWNVETEKVLYTLPHKDLVTSFAFNFDGSLLATVSRDKKIRIWDIRAEKVVNEGPSHGGAKSSRIVWLGAQDRLVTTGFSKLSDRQFALWDSTDIAKGPIGGFYYLDGSSGICVPFFDDNTNCLYLAGKGDGNIRYFEYENDEFFPLSEYQSSDPQRGIAFLPKRAINLHEHEVVRIYKSVRDLTIEPISFIVPRRAETFQDDIYPPAYAGKPSLTADEWISGKNSPPKVFSLEAIFDGTTPETVTASVPKKEVVTPKESKPEPKPSPVAKKEAPTPAPIPEEPEKKDLDGLLNDSKHVNNLLAKASTSEEPLPEPLKDEESSWDNEPEVKIQKPSPKKETTVEALSPAIKESDEPIKENNKNVSTPVVKEATKEVEEVKDTPKTIKEIKEPATTTSSPAAESIAGGSPVLKLLKLVVGLDAKVQTLIDDLKVRDARILELENKIYEILNKNE</sequence>
<dbReference type="GO" id="GO:0051015">
    <property type="term" value="F:actin filament binding"/>
    <property type="evidence" value="ECO:0007669"/>
    <property type="project" value="TreeGrafter"/>
</dbReference>
<dbReference type="InterPro" id="IPR036322">
    <property type="entry name" value="WD40_repeat_dom_sf"/>
</dbReference>
<dbReference type="InterPro" id="IPR015943">
    <property type="entry name" value="WD40/YVTN_repeat-like_dom_sf"/>
</dbReference>
<comment type="similarity">
    <text evidence="1 9">Belongs to the WD repeat coronin family.</text>
</comment>
<keyword evidence="2" id="KW-0597">Phosphoprotein</keyword>
<keyword evidence="5" id="KW-0175">Coiled coil</keyword>
<evidence type="ECO:0000256" key="9">
    <source>
        <dbReference type="RuleBase" id="RU280818"/>
    </source>
</evidence>
<dbReference type="InterPro" id="IPR019775">
    <property type="entry name" value="WD40_repeat_CS"/>
</dbReference>
<feature type="repeat" description="WD" evidence="8">
    <location>
        <begin position="134"/>
        <end position="176"/>
    </location>
</feature>
<evidence type="ECO:0000256" key="2">
    <source>
        <dbReference type="ARBA" id="ARBA00022553"/>
    </source>
</evidence>
<feature type="compositionally biased region" description="Basic and acidic residues" evidence="10">
    <location>
        <begin position="447"/>
        <end position="462"/>
    </location>
</feature>
<evidence type="ECO:0000256" key="10">
    <source>
        <dbReference type="SAM" id="MobiDB-lite"/>
    </source>
</evidence>
<dbReference type="GeneID" id="43580177"/>
<evidence type="ECO:0000256" key="4">
    <source>
        <dbReference type="ARBA" id="ARBA00022737"/>
    </source>
</evidence>
<feature type="compositionally biased region" description="Basic and acidic residues" evidence="10">
    <location>
        <begin position="414"/>
        <end position="438"/>
    </location>
</feature>
<organism evidence="12 13">
    <name type="scientific">Magnusiomyces paraingens</name>
    <dbReference type="NCBI Taxonomy" id="2606893"/>
    <lineage>
        <taxon>Eukaryota</taxon>
        <taxon>Fungi</taxon>
        <taxon>Dikarya</taxon>
        <taxon>Ascomycota</taxon>
        <taxon>Saccharomycotina</taxon>
        <taxon>Dipodascomycetes</taxon>
        <taxon>Dipodascales</taxon>
        <taxon>Dipodascaceae</taxon>
        <taxon>Magnusiomyces</taxon>
    </lineage>
</organism>
<evidence type="ECO:0000259" key="11">
    <source>
        <dbReference type="SMART" id="SM01166"/>
    </source>
</evidence>
<name>A0A5E8B5A7_9ASCO</name>
<dbReference type="SMART" id="SM01166">
    <property type="entry name" value="DUF1899"/>
    <property type="match status" value="1"/>
</dbReference>
<dbReference type="PROSITE" id="PS50294">
    <property type="entry name" value="WD_REPEATS_REGION"/>
    <property type="match status" value="3"/>
</dbReference>
<dbReference type="PROSITE" id="PS00678">
    <property type="entry name" value="WD_REPEATS_1"/>
    <property type="match status" value="2"/>
</dbReference>
<evidence type="ECO:0000313" key="12">
    <source>
        <dbReference type="EMBL" id="VVT46722.1"/>
    </source>
</evidence>
<evidence type="ECO:0000256" key="8">
    <source>
        <dbReference type="PROSITE-ProRule" id="PRU00221"/>
    </source>
</evidence>
<dbReference type="FunFam" id="2.130.10.10:FF:000197">
    <property type="entry name" value="Coronin"/>
    <property type="match status" value="1"/>
</dbReference>
<dbReference type="SMART" id="SM01167">
    <property type="entry name" value="DUF1900"/>
    <property type="match status" value="1"/>
</dbReference>
<dbReference type="AlphaFoldDB" id="A0A5E8B5A7"/>
<dbReference type="OrthoDB" id="1850764at2759"/>
<dbReference type="InterPro" id="IPR015048">
    <property type="entry name" value="DUF1899"/>
</dbReference>
<dbReference type="Gene3D" id="2.130.10.10">
    <property type="entry name" value="YVTN repeat-like/Quinoprotein amine dehydrogenase"/>
    <property type="match status" value="1"/>
</dbReference>
<dbReference type="SUPFAM" id="SSF50978">
    <property type="entry name" value="WD40 repeat-like"/>
    <property type="match status" value="1"/>
</dbReference>
<feature type="compositionally biased region" description="Basic and acidic residues" evidence="10">
    <location>
        <begin position="492"/>
        <end position="506"/>
    </location>
</feature>
<dbReference type="RefSeq" id="XP_031851968.1">
    <property type="nucleotide sequence ID" value="XM_031996077.1"/>
</dbReference>
<dbReference type="PRINTS" id="PR00320">
    <property type="entry name" value="GPROTEINBRPT"/>
</dbReference>
<evidence type="ECO:0000313" key="13">
    <source>
        <dbReference type="Proteomes" id="UP000398389"/>
    </source>
</evidence>
<gene>
    <name evidence="12" type="ORF">SAPINGB_P001354</name>
</gene>
<feature type="compositionally biased region" description="Basic and acidic residues" evidence="10">
    <location>
        <begin position="515"/>
        <end position="525"/>
    </location>
</feature>
<dbReference type="SMART" id="SM00320">
    <property type="entry name" value="WD40"/>
    <property type="match status" value="3"/>
</dbReference>
<evidence type="ECO:0000256" key="7">
    <source>
        <dbReference type="ARBA" id="ARBA00062568"/>
    </source>
</evidence>
<keyword evidence="6" id="KW-0009">Actin-binding</keyword>
<keyword evidence="13" id="KW-1185">Reference proteome</keyword>
<evidence type="ECO:0000256" key="6">
    <source>
        <dbReference type="ARBA" id="ARBA00023203"/>
    </source>
</evidence>
<feature type="repeat" description="WD" evidence="8">
    <location>
        <begin position="176"/>
        <end position="217"/>
    </location>
</feature>
<keyword evidence="3 8" id="KW-0853">WD repeat</keyword>
<keyword evidence="4 9" id="KW-0677">Repeat</keyword>
<dbReference type="Pfam" id="PF00400">
    <property type="entry name" value="WD40"/>
    <property type="match status" value="3"/>
</dbReference>
<dbReference type="InterPro" id="IPR015505">
    <property type="entry name" value="Coronin"/>
</dbReference>
<dbReference type="PROSITE" id="PS50082">
    <property type="entry name" value="WD_REPEATS_2"/>
    <property type="match status" value="3"/>
</dbReference>
<dbReference type="InterPro" id="IPR001680">
    <property type="entry name" value="WD40_rpt"/>
</dbReference>
<accession>A0A5E8B5A7</accession>
<feature type="repeat" description="WD" evidence="8">
    <location>
        <begin position="77"/>
        <end position="111"/>
    </location>
</feature>
<dbReference type="GO" id="GO:0030479">
    <property type="term" value="C:actin cortical patch"/>
    <property type="evidence" value="ECO:0007669"/>
    <property type="project" value="UniProtKB-ARBA"/>
</dbReference>
<evidence type="ECO:0000256" key="3">
    <source>
        <dbReference type="ARBA" id="ARBA00022574"/>
    </source>
</evidence>
<dbReference type="Proteomes" id="UP000398389">
    <property type="component" value="Unassembled WGS sequence"/>
</dbReference>
<proteinExistence type="inferred from homology"/>
<dbReference type="GO" id="GO:0007015">
    <property type="term" value="P:actin filament organization"/>
    <property type="evidence" value="ECO:0007669"/>
    <property type="project" value="TreeGrafter"/>
</dbReference>
<protein>
    <recommendedName>
        <fullName evidence="9">Coronin</fullName>
    </recommendedName>
</protein>
<evidence type="ECO:0000256" key="1">
    <source>
        <dbReference type="ARBA" id="ARBA00009482"/>
    </source>
</evidence>
<dbReference type="EMBL" id="CABVLU010000001">
    <property type="protein sequence ID" value="VVT46722.1"/>
    <property type="molecule type" value="Genomic_DNA"/>
</dbReference>
<reference evidence="12 13" key="1">
    <citation type="submission" date="2019-09" db="EMBL/GenBank/DDBJ databases">
        <authorList>
            <person name="Brejova B."/>
        </authorList>
    </citation>
    <scope>NUCLEOTIDE SEQUENCE [LARGE SCALE GENOMIC DNA]</scope>
</reference>
<dbReference type="PANTHER" id="PTHR10856">
    <property type="entry name" value="CORONIN"/>
    <property type="match status" value="1"/>
</dbReference>
<dbReference type="Pfam" id="PF16300">
    <property type="entry name" value="WD40_4"/>
    <property type="match status" value="1"/>
</dbReference>
<dbReference type="InterPro" id="IPR020472">
    <property type="entry name" value="WD40_PAC1"/>
</dbReference>
<dbReference type="Pfam" id="PF08953">
    <property type="entry name" value="DUF1899"/>
    <property type="match status" value="1"/>
</dbReference>
<feature type="region of interest" description="Disordered" evidence="10">
    <location>
        <begin position="408"/>
        <end position="530"/>
    </location>
</feature>
<feature type="domain" description="DUF1899" evidence="11">
    <location>
        <begin position="4"/>
        <end position="68"/>
    </location>
</feature>
<dbReference type="PANTHER" id="PTHR10856:SF0">
    <property type="entry name" value="CORONIN"/>
    <property type="match status" value="1"/>
</dbReference>
<evidence type="ECO:0000256" key="5">
    <source>
        <dbReference type="ARBA" id="ARBA00023054"/>
    </source>
</evidence>